<protein>
    <submittedName>
        <fullName evidence="1">AIG2-like protein isoform X1</fullName>
    </submittedName>
</protein>
<dbReference type="Proteomes" id="UP000593562">
    <property type="component" value="Unassembled WGS sequence"/>
</dbReference>
<name>A0A7J7DP56_TRIWF</name>
<proteinExistence type="predicted"/>
<dbReference type="InParanoid" id="A0A7J7DP56"/>
<organism evidence="1 2">
    <name type="scientific">Tripterygium wilfordii</name>
    <name type="common">Thunder God vine</name>
    <dbReference type="NCBI Taxonomy" id="458696"/>
    <lineage>
        <taxon>Eukaryota</taxon>
        <taxon>Viridiplantae</taxon>
        <taxon>Streptophyta</taxon>
        <taxon>Embryophyta</taxon>
        <taxon>Tracheophyta</taxon>
        <taxon>Spermatophyta</taxon>
        <taxon>Magnoliopsida</taxon>
        <taxon>eudicotyledons</taxon>
        <taxon>Gunneridae</taxon>
        <taxon>Pentapetalae</taxon>
        <taxon>rosids</taxon>
        <taxon>fabids</taxon>
        <taxon>Celastrales</taxon>
        <taxon>Celastraceae</taxon>
        <taxon>Tripterygium</taxon>
    </lineage>
</organism>
<gene>
    <name evidence="1" type="ORF">HS088_TW04G00007</name>
</gene>
<accession>A0A7J7DP56</accession>
<comment type="caution">
    <text evidence="1">The sequence shown here is derived from an EMBL/GenBank/DDBJ whole genome shotgun (WGS) entry which is preliminary data.</text>
</comment>
<evidence type="ECO:0000313" key="2">
    <source>
        <dbReference type="Proteomes" id="UP000593562"/>
    </source>
</evidence>
<evidence type="ECO:0000313" key="1">
    <source>
        <dbReference type="EMBL" id="KAF5748059.1"/>
    </source>
</evidence>
<dbReference type="EMBL" id="JAAARO010000004">
    <property type="protein sequence ID" value="KAF5748059.1"/>
    <property type="molecule type" value="Genomic_DNA"/>
</dbReference>
<sequence length="155" mass="17675">MRSNTIITNSFTLKAWIHDARQDRGARHGRLILCLESLVVQPCKAGGDKKHDRGDRGKETREVVVECEPMSCRSWRHARYVATSMMGRLPIDHPTLSDQISERVKRSKMSAVGTQQLHNVFVYGILMAEDVVPVLLKRVPQSSLAYPIWLVRLRL</sequence>
<keyword evidence="2" id="KW-1185">Reference proteome</keyword>
<reference evidence="1 2" key="1">
    <citation type="journal article" date="2020" name="Nat. Commun.">
        <title>Genome of Tripterygium wilfordii and identification of cytochrome P450 involved in triptolide biosynthesis.</title>
        <authorList>
            <person name="Tu L."/>
            <person name="Su P."/>
            <person name="Zhang Z."/>
            <person name="Gao L."/>
            <person name="Wang J."/>
            <person name="Hu T."/>
            <person name="Zhou J."/>
            <person name="Zhang Y."/>
            <person name="Zhao Y."/>
            <person name="Liu Y."/>
            <person name="Song Y."/>
            <person name="Tong Y."/>
            <person name="Lu Y."/>
            <person name="Yang J."/>
            <person name="Xu C."/>
            <person name="Jia M."/>
            <person name="Peters R.J."/>
            <person name="Huang L."/>
            <person name="Gao W."/>
        </authorList>
    </citation>
    <scope>NUCLEOTIDE SEQUENCE [LARGE SCALE GENOMIC DNA]</scope>
    <source>
        <strain evidence="2">cv. XIE 37</strain>
        <tissue evidence="1">Leaf</tissue>
    </source>
</reference>
<dbReference type="AlphaFoldDB" id="A0A7J7DP56"/>